<dbReference type="InterPro" id="IPR007185">
    <property type="entry name" value="DNA_pol_a/d/e_bsu"/>
</dbReference>
<evidence type="ECO:0000256" key="3">
    <source>
        <dbReference type="ARBA" id="ARBA00018596"/>
    </source>
</evidence>
<keyword evidence="4" id="KW-0235">DNA replication</keyword>
<dbReference type="AlphaFoldDB" id="A0A137NY13"/>
<name>A0A137NY13_CONC2</name>
<feature type="domain" description="DNA polymerase alpha subunit B OB" evidence="8">
    <location>
        <begin position="141"/>
        <end position="234"/>
    </location>
</feature>
<dbReference type="InterPro" id="IPR016722">
    <property type="entry name" value="DNA_pol_alpha_bsu"/>
</dbReference>
<gene>
    <name evidence="9" type="ORF">CONCODRAFT_80010</name>
</gene>
<accession>A0A137NY13</accession>
<dbReference type="OMA" id="PFLDIEH"/>
<dbReference type="Pfam" id="PF22062">
    <property type="entry name" value="OB_DPOA2"/>
    <property type="match status" value="1"/>
</dbReference>
<keyword evidence="10" id="KW-1185">Reference proteome</keyword>
<evidence type="ECO:0000313" key="9">
    <source>
        <dbReference type="EMBL" id="KXN67763.1"/>
    </source>
</evidence>
<sequence>MDADSSIQQLFNKTPSKLTPKKRMTPSKFGSANKLRTFNSPSYHFKPPVFEFPKVEEPETSVVDDEISQNYFNRKNLGEVLASYNPDLMDLDSAENTKFLKFEIVEDKLTEQYRYMNPKIGEVSEALEYQNQLMLEKIEGVKQEFKLVDPNAISQEIVTTLGRICFDDELTNGEEVQMTDDTVMIEPFQSMGNGERVHLDLSYLKSYCLTPGQIVYCEGQNFNGTKFTVNKFLPISELKFEESSSQGSLEQTSVWVSSGPYTLESNLKYEPFQTLINQLESNCPNSMIIMGPFVSETHPLIAKGDTTSTPQELFQNYIGQPLNSLASKYPKTQFFLVPSPDDLIQNYLTLPQPAFQSKLSLRILEPNVHLLSNPAELKLEDKLFSFANFETVIPLVKSQFKKEIKSNGIEEGLELILNQQNLYPLFPVYLDNIQIHYPLYHQLNLTNKPNFIITNSKLAPFIKNIKGTIFINTGSYSKFNQGGSLCKISLHPSIKEESASELDWSKDVKVEIVKS</sequence>
<dbReference type="STRING" id="796925.A0A137NY13"/>
<evidence type="ECO:0000259" key="8">
    <source>
        <dbReference type="Pfam" id="PF22062"/>
    </source>
</evidence>
<feature type="region of interest" description="Disordered" evidence="6">
    <location>
        <begin position="1"/>
        <end position="31"/>
    </location>
</feature>
<dbReference type="PANTHER" id="PTHR23061:SF12">
    <property type="entry name" value="DNA POLYMERASE ALPHA SUBUNIT B"/>
    <property type="match status" value="1"/>
</dbReference>
<evidence type="ECO:0000256" key="6">
    <source>
        <dbReference type="SAM" id="MobiDB-lite"/>
    </source>
</evidence>
<evidence type="ECO:0000256" key="5">
    <source>
        <dbReference type="ARBA" id="ARBA00023242"/>
    </source>
</evidence>
<dbReference type="PANTHER" id="PTHR23061">
    <property type="entry name" value="DNA POLYMERASE 2 ALPHA 70 KDA SUBUNIT"/>
    <property type="match status" value="1"/>
</dbReference>
<keyword evidence="5" id="KW-0539">Nucleus</keyword>
<dbReference type="Proteomes" id="UP000070444">
    <property type="component" value="Unassembled WGS sequence"/>
</dbReference>
<comment type="similarity">
    <text evidence="2">Belongs to the DNA polymerase alpha subunit B family.</text>
</comment>
<dbReference type="Gene3D" id="3.60.21.60">
    <property type="match status" value="1"/>
</dbReference>
<dbReference type="GO" id="GO:0005658">
    <property type="term" value="C:alpha DNA polymerase:primase complex"/>
    <property type="evidence" value="ECO:0007669"/>
    <property type="project" value="TreeGrafter"/>
</dbReference>
<dbReference type="InterPro" id="IPR054300">
    <property type="entry name" value="OB_DPOA2"/>
</dbReference>
<dbReference type="OrthoDB" id="336885at2759"/>
<dbReference type="EMBL" id="KQ964614">
    <property type="protein sequence ID" value="KXN67763.1"/>
    <property type="molecule type" value="Genomic_DNA"/>
</dbReference>
<reference evidence="9 10" key="1">
    <citation type="journal article" date="2015" name="Genome Biol. Evol.">
        <title>Phylogenomic analyses indicate that early fungi evolved digesting cell walls of algal ancestors of land plants.</title>
        <authorList>
            <person name="Chang Y."/>
            <person name="Wang S."/>
            <person name="Sekimoto S."/>
            <person name="Aerts A.L."/>
            <person name="Choi C."/>
            <person name="Clum A."/>
            <person name="LaButti K.M."/>
            <person name="Lindquist E.A."/>
            <person name="Yee Ngan C."/>
            <person name="Ohm R.A."/>
            <person name="Salamov A.A."/>
            <person name="Grigoriev I.V."/>
            <person name="Spatafora J.W."/>
            <person name="Berbee M.L."/>
        </authorList>
    </citation>
    <scope>NUCLEOTIDE SEQUENCE [LARGE SCALE GENOMIC DNA]</scope>
    <source>
        <strain evidence="9 10">NRRL 28638</strain>
    </source>
</reference>
<evidence type="ECO:0000256" key="1">
    <source>
        <dbReference type="ARBA" id="ARBA00004123"/>
    </source>
</evidence>
<organism evidence="9 10">
    <name type="scientific">Conidiobolus coronatus (strain ATCC 28846 / CBS 209.66 / NRRL 28638)</name>
    <name type="common">Delacroixia coronata</name>
    <dbReference type="NCBI Taxonomy" id="796925"/>
    <lineage>
        <taxon>Eukaryota</taxon>
        <taxon>Fungi</taxon>
        <taxon>Fungi incertae sedis</taxon>
        <taxon>Zoopagomycota</taxon>
        <taxon>Entomophthoromycotina</taxon>
        <taxon>Entomophthoromycetes</taxon>
        <taxon>Entomophthorales</taxon>
        <taxon>Ancylistaceae</taxon>
        <taxon>Conidiobolus</taxon>
    </lineage>
</organism>
<proteinExistence type="inferred from homology"/>
<dbReference type="GO" id="GO:0006270">
    <property type="term" value="P:DNA replication initiation"/>
    <property type="evidence" value="ECO:0007669"/>
    <property type="project" value="TreeGrafter"/>
</dbReference>
<protein>
    <recommendedName>
        <fullName evidence="3">DNA polymerase alpha subunit B</fullName>
    </recommendedName>
</protein>
<comment type="subcellular location">
    <subcellularLocation>
        <location evidence="1">Nucleus</location>
    </subcellularLocation>
</comment>
<dbReference type="GO" id="GO:0003677">
    <property type="term" value="F:DNA binding"/>
    <property type="evidence" value="ECO:0007669"/>
    <property type="project" value="InterPro"/>
</dbReference>
<feature type="domain" description="DNA polymerase alpha/delta/epsilon subunit B" evidence="7">
    <location>
        <begin position="254"/>
        <end position="463"/>
    </location>
</feature>
<feature type="compositionally biased region" description="Polar residues" evidence="6">
    <location>
        <begin position="1"/>
        <end position="17"/>
    </location>
</feature>
<evidence type="ECO:0000259" key="7">
    <source>
        <dbReference type="Pfam" id="PF04042"/>
    </source>
</evidence>
<evidence type="ECO:0000256" key="2">
    <source>
        <dbReference type="ARBA" id="ARBA00007299"/>
    </source>
</evidence>
<evidence type="ECO:0000256" key="4">
    <source>
        <dbReference type="ARBA" id="ARBA00022705"/>
    </source>
</evidence>
<dbReference type="Pfam" id="PF04042">
    <property type="entry name" value="DNA_pol_E_B"/>
    <property type="match status" value="1"/>
</dbReference>
<evidence type="ECO:0000313" key="10">
    <source>
        <dbReference type="Proteomes" id="UP000070444"/>
    </source>
</evidence>